<proteinExistence type="predicted"/>
<dbReference type="OrthoDB" id="8195432at2759"/>
<dbReference type="Proteomes" id="UP000230233">
    <property type="component" value="Chromosome III"/>
</dbReference>
<evidence type="ECO:0000313" key="1">
    <source>
        <dbReference type="EMBL" id="PIC37821.1"/>
    </source>
</evidence>
<dbReference type="EMBL" id="PDUG01000003">
    <property type="protein sequence ID" value="PIC37821.1"/>
    <property type="molecule type" value="Genomic_DNA"/>
</dbReference>
<gene>
    <name evidence="1" type="primary">Cnig_chr_III.g10029</name>
    <name evidence="1" type="ORF">B9Z55_010029</name>
</gene>
<organism evidence="1 2">
    <name type="scientific">Caenorhabditis nigoni</name>
    <dbReference type="NCBI Taxonomy" id="1611254"/>
    <lineage>
        <taxon>Eukaryota</taxon>
        <taxon>Metazoa</taxon>
        <taxon>Ecdysozoa</taxon>
        <taxon>Nematoda</taxon>
        <taxon>Chromadorea</taxon>
        <taxon>Rhabditida</taxon>
        <taxon>Rhabditina</taxon>
        <taxon>Rhabditomorpha</taxon>
        <taxon>Rhabditoidea</taxon>
        <taxon>Rhabditidae</taxon>
        <taxon>Peloderinae</taxon>
        <taxon>Caenorhabditis</taxon>
    </lineage>
</organism>
<comment type="caution">
    <text evidence="1">The sequence shown here is derived from an EMBL/GenBank/DDBJ whole genome shotgun (WGS) entry which is preliminary data.</text>
</comment>
<protein>
    <recommendedName>
        <fullName evidence="3">Reverse transcriptase domain-containing protein</fullName>
    </recommendedName>
</protein>
<keyword evidence="2" id="KW-1185">Reference proteome</keyword>
<dbReference type="STRING" id="1611254.A0A2G5UEQ6"/>
<reference evidence="2" key="1">
    <citation type="submission" date="2017-10" db="EMBL/GenBank/DDBJ databases">
        <title>Rapid genome shrinkage in a self-fertile nematode reveals novel sperm competition proteins.</title>
        <authorList>
            <person name="Yin D."/>
            <person name="Schwarz E.M."/>
            <person name="Thomas C.G."/>
            <person name="Felde R.L."/>
            <person name="Korf I.F."/>
            <person name="Cutter A.D."/>
            <person name="Schartner C.M."/>
            <person name="Ralston E.J."/>
            <person name="Meyer B.J."/>
            <person name="Haag E.S."/>
        </authorList>
    </citation>
    <scope>NUCLEOTIDE SEQUENCE [LARGE SCALE GENOMIC DNA]</scope>
    <source>
        <strain evidence="2">JU1422</strain>
    </source>
</reference>
<evidence type="ECO:0008006" key="3">
    <source>
        <dbReference type="Google" id="ProtNLM"/>
    </source>
</evidence>
<name>A0A2G5UEQ6_9PELO</name>
<sequence>MLDCLKTFVFPKLTDMYGNSIPKITELKVLANMVMRGIKIIHRIPVKGSPLEYIQLPVGKGGLGVACPNITALTTFLVSTLKKLWSEDPYIRRLYREYLTVVVQYELGKRKEDVTIHDSASYLSNELPSKKDAFGYNCYARVKEVCRGLSQNQDSPLHKLKFTVVNHNLALLVQATESSSQKVYTELDIKRLQKNLKNQFITAQLHRFLVEKPVKSQVVKVIQQHPQSNSFVRTGGKVSLACHNFVHRARLNMLSCNYNTFDKTQSKSCRRCGYMNESQTHILQSCTYGMANFITARHDAVLHKVKSMVEKGGKKDWSLTIDEELPGYTRLRPDIYMQSPDKKSVLIADVSIPYENGIEAIQESWNKKMLKYEEGFKHLKDQGIQLTALPIIIGLLGTWWTPTTNSLMELGISKAATRKITPELCSTVLEHSKNIYWKHIFGDSYKPVPIRYGFETPEGNQWKKERKPLPEPLNA</sequence>
<dbReference type="AlphaFoldDB" id="A0A2G5UEQ6"/>
<accession>A0A2G5UEQ6</accession>
<evidence type="ECO:0000313" key="2">
    <source>
        <dbReference type="Proteomes" id="UP000230233"/>
    </source>
</evidence>